<name>A0A0R1FWD7_9LACO</name>
<evidence type="ECO:0000256" key="4">
    <source>
        <dbReference type="ARBA" id="ARBA00019114"/>
    </source>
</evidence>
<keyword evidence="8" id="KW-0239">DNA-directed DNA polymerase</keyword>
<comment type="function">
    <text evidence="9">DNA polymerase III is a complex, multichain enzyme responsible for most of the replicative synthesis in bacteria. This DNA polymerase also exhibits 3' to 5' exonuclease activity. The alpha chain is the DNA polymerase.</text>
</comment>
<protein>
    <recommendedName>
        <fullName evidence="4">DNA polymerase III subunit alpha</fullName>
        <ecNumber evidence="3">2.7.7.7</ecNumber>
    </recommendedName>
</protein>
<dbReference type="PATRIC" id="fig|1423768.4.peg.551"/>
<dbReference type="CDD" id="cd07431">
    <property type="entry name" value="PHP_PolIIIA"/>
    <property type="match status" value="1"/>
</dbReference>
<dbReference type="Proteomes" id="UP000051794">
    <property type="component" value="Unassembled WGS sequence"/>
</dbReference>
<dbReference type="EC" id="2.7.7.7" evidence="3"/>
<keyword evidence="7" id="KW-0235">DNA replication</keyword>
<dbReference type="InterPro" id="IPR004365">
    <property type="entry name" value="NA-bd_OB_tRNA"/>
</dbReference>
<dbReference type="Pfam" id="PF01336">
    <property type="entry name" value="tRNA_anti-codon"/>
    <property type="match status" value="1"/>
</dbReference>
<dbReference type="GO" id="GO:0003887">
    <property type="term" value="F:DNA-directed DNA polymerase activity"/>
    <property type="evidence" value="ECO:0007669"/>
    <property type="project" value="UniProtKB-KW"/>
</dbReference>
<dbReference type="InterPro" id="IPR029460">
    <property type="entry name" value="DNAPol_HHH"/>
</dbReference>
<evidence type="ECO:0000313" key="13">
    <source>
        <dbReference type="EMBL" id="KRK24675.1"/>
    </source>
</evidence>
<dbReference type="NCBIfam" id="TIGR00594">
    <property type="entry name" value="polc"/>
    <property type="match status" value="1"/>
</dbReference>
<dbReference type="CDD" id="cd04485">
    <property type="entry name" value="DnaE_OBF"/>
    <property type="match status" value="1"/>
</dbReference>
<keyword evidence="6" id="KW-0548">Nucleotidyltransferase</keyword>
<comment type="subunit">
    <text evidence="10">DNA polymerase III contains a core (composed of alpha, epsilon and theta chains) that associates with a tau subunit. This core dimerizes to form the POLIII' complex. PolIII' associates with the gamma complex (composed of gamma, delta, delta', psi and chi chains) and with the beta chain to form the complete DNA polymerase III complex.</text>
</comment>
<gene>
    <name evidence="13" type="ORF">FD43_GL000545</name>
</gene>
<dbReference type="PANTHER" id="PTHR32294:SF0">
    <property type="entry name" value="DNA POLYMERASE III SUBUNIT ALPHA"/>
    <property type="match status" value="1"/>
</dbReference>
<dbReference type="InterPro" id="IPR040982">
    <property type="entry name" value="DNA_pol3_finger"/>
</dbReference>
<dbReference type="SMART" id="SM00481">
    <property type="entry name" value="POLIIIAc"/>
    <property type="match status" value="1"/>
</dbReference>
<evidence type="ECO:0000256" key="10">
    <source>
        <dbReference type="ARBA" id="ARBA00026073"/>
    </source>
</evidence>
<dbReference type="Gene3D" id="1.10.10.1600">
    <property type="entry name" value="Bacterial DNA polymerase III alpha subunit, thumb domain"/>
    <property type="match status" value="1"/>
</dbReference>
<evidence type="ECO:0000256" key="11">
    <source>
        <dbReference type="ARBA" id="ARBA00049244"/>
    </source>
</evidence>
<dbReference type="PANTHER" id="PTHR32294">
    <property type="entry name" value="DNA POLYMERASE III SUBUNIT ALPHA"/>
    <property type="match status" value="1"/>
</dbReference>
<dbReference type="SUPFAM" id="SSF89550">
    <property type="entry name" value="PHP domain-like"/>
    <property type="match status" value="1"/>
</dbReference>
<dbReference type="InterPro" id="IPR041931">
    <property type="entry name" value="DNA_pol3_alpha_thumb_dom"/>
</dbReference>
<dbReference type="EMBL" id="AZCK01000002">
    <property type="protein sequence ID" value="KRK24675.1"/>
    <property type="molecule type" value="Genomic_DNA"/>
</dbReference>
<dbReference type="AlphaFoldDB" id="A0A0R1FWD7"/>
<proteinExistence type="inferred from homology"/>
<dbReference type="GO" id="GO:0006260">
    <property type="term" value="P:DNA replication"/>
    <property type="evidence" value="ECO:0007669"/>
    <property type="project" value="UniProtKB-KW"/>
</dbReference>
<comment type="catalytic activity">
    <reaction evidence="11">
        <text>DNA(n) + a 2'-deoxyribonucleoside 5'-triphosphate = DNA(n+1) + diphosphate</text>
        <dbReference type="Rhea" id="RHEA:22508"/>
        <dbReference type="Rhea" id="RHEA-COMP:17339"/>
        <dbReference type="Rhea" id="RHEA-COMP:17340"/>
        <dbReference type="ChEBI" id="CHEBI:33019"/>
        <dbReference type="ChEBI" id="CHEBI:61560"/>
        <dbReference type="ChEBI" id="CHEBI:173112"/>
        <dbReference type="EC" id="2.7.7.7"/>
    </reaction>
</comment>
<evidence type="ECO:0000256" key="2">
    <source>
        <dbReference type="ARBA" id="ARBA00009496"/>
    </source>
</evidence>
<comment type="subcellular location">
    <subcellularLocation>
        <location evidence="1">Cytoplasm</location>
    </subcellularLocation>
</comment>
<accession>A0A0R1FWD7</accession>
<evidence type="ECO:0000256" key="6">
    <source>
        <dbReference type="ARBA" id="ARBA00022695"/>
    </source>
</evidence>
<dbReference type="InterPro" id="IPR016195">
    <property type="entry name" value="Pol/histidinol_Pase-like"/>
</dbReference>
<evidence type="ECO:0000256" key="7">
    <source>
        <dbReference type="ARBA" id="ARBA00022705"/>
    </source>
</evidence>
<dbReference type="GO" id="GO:0003676">
    <property type="term" value="F:nucleic acid binding"/>
    <property type="evidence" value="ECO:0007669"/>
    <property type="project" value="InterPro"/>
</dbReference>
<dbReference type="GO" id="GO:0005737">
    <property type="term" value="C:cytoplasm"/>
    <property type="evidence" value="ECO:0007669"/>
    <property type="project" value="UniProtKB-SubCell"/>
</dbReference>
<keyword evidence="5" id="KW-0808">Transferase</keyword>
<comment type="caution">
    <text evidence="13">The sequence shown here is derived from an EMBL/GenBank/DDBJ whole genome shotgun (WGS) entry which is preliminary data.</text>
</comment>
<dbReference type="Pfam" id="PF02811">
    <property type="entry name" value="PHP"/>
    <property type="match status" value="1"/>
</dbReference>
<dbReference type="Pfam" id="PF14579">
    <property type="entry name" value="HHH_6"/>
    <property type="match status" value="1"/>
</dbReference>
<dbReference type="InterPro" id="IPR004805">
    <property type="entry name" value="DnaE2/DnaE/PolC"/>
</dbReference>
<evidence type="ECO:0000313" key="14">
    <source>
        <dbReference type="Proteomes" id="UP000051794"/>
    </source>
</evidence>
<dbReference type="GO" id="GO:0008408">
    <property type="term" value="F:3'-5' exonuclease activity"/>
    <property type="evidence" value="ECO:0007669"/>
    <property type="project" value="InterPro"/>
</dbReference>
<dbReference type="InterPro" id="IPR011708">
    <property type="entry name" value="DNA_pol3_alpha_NTPase_dom"/>
</dbReference>
<comment type="similarity">
    <text evidence="2">Belongs to the DNA polymerase type-C family. DnaE subfamily.</text>
</comment>
<dbReference type="Gene3D" id="3.20.20.140">
    <property type="entry name" value="Metal-dependent hydrolases"/>
    <property type="match status" value="1"/>
</dbReference>
<reference evidence="13 14" key="1">
    <citation type="journal article" date="2015" name="Genome Announc.">
        <title>Expanding the biotechnology potential of lactobacilli through comparative genomics of 213 strains and associated genera.</title>
        <authorList>
            <person name="Sun Z."/>
            <person name="Harris H.M."/>
            <person name="McCann A."/>
            <person name="Guo C."/>
            <person name="Argimon S."/>
            <person name="Zhang W."/>
            <person name="Yang X."/>
            <person name="Jeffery I.B."/>
            <person name="Cooney J.C."/>
            <person name="Kagawa T.F."/>
            <person name="Liu W."/>
            <person name="Song Y."/>
            <person name="Salvetti E."/>
            <person name="Wrobel A."/>
            <person name="Rasinkangas P."/>
            <person name="Parkhill J."/>
            <person name="Rea M.C."/>
            <person name="O'Sullivan O."/>
            <person name="Ritari J."/>
            <person name="Douillard F.P."/>
            <person name="Paul Ross R."/>
            <person name="Yang R."/>
            <person name="Briner A.E."/>
            <person name="Felis G.E."/>
            <person name="de Vos W.M."/>
            <person name="Barrangou R."/>
            <person name="Klaenhammer T.R."/>
            <person name="Caufield P.W."/>
            <person name="Cui Y."/>
            <person name="Zhang H."/>
            <person name="O'Toole P.W."/>
        </authorList>
    </citation>
    <scope>NUCLEOTIDE SEQUENCE [LARGE SCALE GENOMIC DNA]</scope>
    <source>
        <strain evidence="13 14">DSM 12361</strain>
    </source>
</reference>
<evidence type="ECO:0000256" key="3">
    <source>
        <dbReference type="ARBA" id="ARBA00012417"/>
    </source>
</evidence>
<dbReference type="Gene3D" id="1.10.150.870">
    <property type="match status" value="1"/>
</dbReference>
<evidence type="ECO:0000256" key="5">
    <source>
        <dbReference type="ARBA" id="ARBA00022679"/>
    </source>
</evidence>
<dbReference type="Pfam" id="PF17657">
    <property type="entry name" value="DNA_pol3_finger"/>
    <property type="match status" value="1"/>
</dbReference>
<evidence type="ECO:0000256" key="9">
    <source>
        <dbReference type="ARBA" id="ARBA00025611"/>
    </source>
</evidence>
<evidence type="ECO:0000259" key="12">
    <source>
        <dbReference type="SMART" id="SM00481"/>
    </source>
</evidence>
<evidence type="ECO:0000256" key="8">
    <source>
        <dbReference type="ARBA" id="ARBA00022932"/>
    </source>
</evidence>
<sequence length="1128" mass="128034">MKGMIFMDYTPLNVMSSYSLLNSTISIDELISTAIKRGYTNLALTDDKVMYGAIEFYDKCIKNNIHPIIGLTFSVENVSADEESNQLIVLAKNNDGYRNIMKLSTLAKTRENENLSIDDVLSFTKDTFIIVPDYGEVAAFIKQHQVDTVSDFISNLKTGHQEDDIFLAISEEKLEDNDYIEQVKSLSEQLGIDLIASSRVQNLNSDDAFALKVMQCIRDDNRRLTNPLGESHEETQNWLKQSSEVINDYRLKGLEECLTNNEKVAQSCHVEISKKQPVLPHYENGKNMSSKDFLAELCITGLKNRLVELAVPKDKWLVYRDRLKHELQVIDGMGFNDYFLIVWDVINYAHQQNIMTGPGRGSAAGSLVSFCLYITDVDPIEYDLLFERFLNDQRAQMPDIDLDIPDDKREVILNYVHDKYGHQNVAQIVTFDTMSTKQVLRDVGRTFGLSKFEQDEWSKAIPNKLKITLKESYDNSQKLRNLVNDNALNKLMYETATKLEGNPRHSSTHAAGLVLSQNKIVETSPLQSGNEELLITQYSKNYVEEIGLLKIDFLGLKNLSILNDIIQLVRKDVNSNFDIRKINLNDSKTLELFQQGDTNGIFQFESDGIKRVLKSLHPDNFNEVAAVDALYRPGPMENIDTFIARKKGNEKVEGIDATLVDVLGPTYGIIVYQEQVMQVASIMGGFTLGEADLLRRAMSKKKQGVMESMRDKFITGAEKKGYSKQAASQTFEYIERFASYGFNKSHAVAYSKMAFELAYLKAHFSRQFFTGLLNSVMGNHDKINVYVVEAKKRNINVLAPDINKSFEEFIDDGQNIIFGLRCIKGIRSDFIREIVEGREENGPYKGLEEFISRISPQFRKNDLLKPLIYVGAFDSFSDNRSELANSIDEYVESVNLSGGSQDLFKTLKPKKRVAEELSLVDKLELENKYVGVYLSGHPVEQYQQLQSAMKIVSSDELGSYDEPINCLLYVQRVKTIRTKKGDNMAFVDGTDVAGDINVTVFPSTYKLIANWIRTSMVILVSGKPEKRNGQYQLIADKMYPAANVLSKIKKQMTSEKWYLKIDEAHNSNQVLRNVYALMKQNHGTHQVVIYNSQNGTKKLLSTDNNLNNSKELYNKLIQLLGDGNVVYK</sequence>
<evidence type="ECO:0000256" key="1">
    <source>
        <dbReference type="ARBA" id="ARBA00004496"/>
    </source>
</evidence>
<feature type="domain" description="Polymerase/histidinol phosphatase N-terminal" evidence="12">
    <location>
        <begin position="10"/>
        <end position="77"/>
    </location>
</feature>
<dbReference type="NCBIfam" id="NF004226">
    <property type="entry name" value="PRK05673.1"/>
    <property type="match status" value="1"/>
</dbReference>
<organism evidence="13 14">
    <name type="scientific">Apilactobacillus kunkeei DSM 12361 = ATCC 700308</name>
    <dbReference type="NCBI Taxonomy" id="1423768"/>
    <lineage>
        <taxon>Bacteria</taxon>
        <taxon>Bacillati</taxon>
        <taxon>Bacillota</taxon>
        <taxon>Bacilli</taxon>
        <taxon>Lactobacillales</taxon>
        <taxon>Lactobacillaceae</taxon>
        <taxon>Apilactobacillus</taxon>
    </lineage>
</organism>
<dbReference type="InterPro" id="IPR003141">
    <property type="entry name" value="Pol/His_phosphatase_N"/>
</dbReference>
<dbReference type="Pfam" id="PF07733">
    <property type="entry name" value="DNA_pol3_alpha"/>
    <property type="match status" value="1"/>
</dbReference>
<dbReference type="InterPro" id="IPR004013">
    <property type="entry name" value="PHP_dom"/>
</dbReference>